<dbReference type="GO" id="GO:0005634">
    <property type="term" value="C:nucleus"/>
    <property type="evidence" value="ECO:0007669"/>
    <property type="project" value="UniProtKB-SubCell"/>
</dbReference>
<name>A0A445EWM8_ARAHY</name>
<feature type="region of interest" description="VHIID" evidence="5">
    <location>
        <begin position="313"/>
        <end position="378"/>
    </location>
</feature>
<feature type="short sequence motif" description="VHIID" evidence="5">
    <location>
        <begin position="344"/>
        <end position="348"/>
    </location>
</feature>
<dbReference type="STRING" id="3818.A0A445EWM8"/>
<evidence type="ECO:0000313" key="9">
    <source>
        <dbReference type="Proteomes" id="UP000289738"/>
    </source>
</evidence>
<keyword evidence="9" id="KW-1185">Reference proteome</keyword>
<dbReference type="Pfam" id="PF03514">
    <property type="entry name" value="GRAS"/>
    <property type="match status" value="1"/>
</dbReference>
<feature type="region of interest" description="SAW" evidence="5">
    <location>
        <begin position="532"/>
        <end position="606"/>
    </location>
</feature>
<feature type="compositionally biased region" description="Polar residues" evidence="6">
    <location>
        <begin position="124"/>
        <end position="145"/>
    </location>
</feature>
<protein>
    <submittedName>
        <fullName evidence="8">Uncharacterized protein</fullName>
    </submittedName>
</protein>
<feature type="region of interest" description="Leucine repeat I (LRI)" evidence="5">
    <location>
        <begin position="234"/>
        <end position="294"/>
    </location>
</feature>
<evidence type="ECO:0000313" key="8">
    <source>
        <dbReference type="EMBL" id="RYR79817.1"/>
    </source>
</evidence>
<comment type="subcellular location">
    <subcellularLocation>
        <location evidence="1">Nucleus</location>
    </subcellularLocation>
</comment>
<comment type="similarity">
    <text evidence="5">Belongs to the GRAS family.</text>
</comment>
<dbReference type="PANTHER" id="PTHR31636">
    <property type="entry name" value="OSJNBA0084A10.13 PROTEIN-RELATED"/>
    <property type="match status" value="1"/>
</dbReference>
<sequence>MFSSDYVMLHHVSIIKGRKKGVSFFFLSFFLSIFMLSLRLEDGFAFEISNIGLRIGCFSMQTSQEHELPYGSGRFYIEPAENQESYCFPSSENLENYSSSDNSNQATYPLVKISDPYCTLESASTSNIPGQNSASTANFSPNGSPVSKLEPKSHVLRPQHSLETTNGSPEINSCLTHDFDDLRDKIRELETAMLGPDTSTLNMYDIVVPEPEEPDSFLVAAEKWKKTMEIISRGDLKEMLYTCAKSMAENDMETTDWLISELRKMVSISGDPLQRLGAYMLESLIARMACTGSKIYKALKCSEPTGNELLSYMHVLYEICPYFKFGYMSANGAIAEAMKEESHVHIIDFQISQGTQWVSLMQALARRPGGPPSIRITAVDDSFSAYARGGGLDIVGKRLSALAQSCNVPFEFHAVRVPASEVQLEDLELRTNEAVAVNFAIMLHHVPDESVTSLNPRDRLLRLAKNLSPKVVTLVEQEFSTNNAQFLPRFMVTLNYYLAVFESIDAVLPREHKERINVEQHCLAREVVNLVACEGEERVERHELLNKWRRRFTDAGFAPYPLSSFVNASIKTLLESYPGHYTLEERDGTLYLGWMNQLEFKQRFTT</sequence>
<keyword evidence="4" id="KW-0539">Nucleus</keyword>
<feature type="region of interest" description="Disordered" evidence="6">
    <location>
        <begin position="124"/>
        <end position="150"/>
    </location>
</feature>
<accession>A0A445EWM8</accession>
<evidence type="ECO:0000256" key="3">
    <source>
        <dbReference type="ARBA" id="ARBA00023163"/>
    </source>
</evidence>
<keyword evidence="7" id="KW-1133">Transmembrane helix</keyword>
<gene>
    <name evidence="8" type="ORF">Ahy_A01g004621</name>
</gene>
<keyword evidence="3" id="KW-0804">Transcription</keyword>
<comment type="caution">
    <text evidence="5">Lacks conserved residue(s) required for the propagation of feature annotation.</text>
</comment>
<feature type="transmembrane region" description="Helical" evidence="7">
    <location>
        <begin position="21"/>
        <end position="40"/>
    </location>
</feature>
<evidence type="ECO:0000256" key="6">
    <source>
        <dbReference type="SAM" id="MobiDB-lite"/>
    </source>
</evidence>
<dbReference type="PROSITE" id="PS50985">
    <property type="entry name" value="GRAS"/>
    <property type="match status" value="1"/>
</dbReference>
<keyword evidence="7" id="KW-0812">Transmembrane</keyword>
<evidence type="ECO:0000256" key="5">
    <source>
        <dbReference type="PROSITE-ProRule" id="PRU01191"/>
    </source>
</evidence>
<feature type="region of interest" description="Leucine repeat II (LRII)" evidence="5">
    <location>
        <begin position="394"/>
        <end position="426"/>
    </location>
</feature>
<comment type="caution">
    <text evidence="8">The sequence shown here is derived from an EMBL/GenBank/DDBJ whole genome shotgun (WGS) entry which is preliminary data.</text>
</comment>
<evidence type="ECO:0000256" key="7">
    <source>
        <dbReference type="SAM" id="Phobius"/>
    </source>
</evidence>
<keyword evidence="2" id="KW-0805">Transcription regulation</keyword>
<organism evidence="8 9">
    <name type="scientific">Arachis hypogaea</name>
    <name type="common">Peanut</name>
    <dbReference type="NCBI Taxonomy" id="3818"/>
    <lineage>
        <taxon>Eukaryota</taxon>
        <taxon>Viridiplantae</taxon>
        <taxon>Streptophyta</taxon>
        <taxon>Embryophyta</taxon>
        <taxon>Tracheophyta</taxon>
        <taxon>Spermatophyta</taxon>
        <taxon>Magnoliopsida</taxon>
        <taxon>eudicotyledons</taxon>
        <taxon>Gunneridae</taxon>
        <taxon>Pentapetalae</taxon>
        <taxon>rosids</taxon>
        <taxon>fabids</taxon>
        <taxon>Fabales</taxon>
        <taxon>Fabaceae</taxon>
        <taxon>Papilionoideae</taxon>
        <taxon>50 kb inversion clade</taxon>
        <taxon>dalbergioids sensu lato</taxon>
        <taxon>Dalbergieae</taxon>
        <taxon>Pterocarpus clade</taxon>
        <taxon>Arachis</taxon>
    </lineage>
</organism>
<evidence type="ECO:0000256" key="2">
    <source>
        <dbReference type="ARBA" id="ARBA00023015"/>
    </source>
</evidence>
<evidence type="ECO:0000256" key="4">
    <source>
        <dbReference type="ARBA" id="ARBA00023242"/>
    </source>
</evidence>
<reference evidence="8 9" key="1">
    <citation type="submission" date="2019-01" db="EMBL/GenBank/DDBJ databases">
        <title>Sequencing of cultivated peanut Arachis hypogaea provides insights into genome evolution and oil improvement.</title>
        <authorList>
            <person name="Chen X."/>
        </authorList>
    </citation>
    <scope>NUCLEOTIDE SEQUENCE [LARGE SCALE GENOMIC DNA]</scope>
    <source>
        <strain evidence="9">cv. Fuhuasheng</strain>
        <tissue evidence="8">Leaves</tissue>
    </source>
</reference>
<proteinExistence type="inferred from homology"/>
<dbReference type="InterPro" id="IPR005202">
    <property type="entry name" value="TF_GRAS"/>
</dbReference>
<dbReference type="AlphaFoldDB" id="A0A445EWM8"/>
<keyword evidence="7" id="KW-0472">Membrane</keyword>
<dbReference type="EMBL" id="SDMP01000001">
    <property type="protein sequence ID" value="RYR79817.1"/>
    <property type="molecule type" value="Genomic_DNA"/>
</dbReference>
<dbReference type="Proteomes" id="UP000289738">
    <property type="component" value="Chromosome A01"/>
</dbReference>
<evidence type="ECO:0000256" key="1">
    <source>
        <dbReference type="ARBA" id="ARBA00004123"/>
    </source>
</evidence>